<dbReference type="PANTHER" id="PTHR22916:SF3">
    <property type="entry name" value="UDP-GLCNAC:BETAGAL BETA-1,3-N-ACETYLGLUCOSAMINYLTRANSFERASE-LIKE PROTEIN 1"/>
    <property type="match status" value="1"/>
</dbReference>
<proteinExistence type="predicted"/>
<dbReference type="EMBL" id="BDFE01000017">
    <property type="protein sequence ID" value="GAU09124.1"/>
    <property type="molecule type" value="Genomic_DNA"/>
</dbReference>
<dbReference type="AlphaFoldDB" id="A0A194AK79"/>
<evidence type="ECO:0000259" key="1">
    <source>
        <dbReference type="Pfam" id="PF00535"/>
    </source>
</evidence>
<gene>
    <name evidence="2" type="ORF">DPF_1844</name>
</gene>
<dbReference type="Proteomes" id="UP000095200">
    <property type="component" value="Unassembled WGS sequence"/>
</dbReference>
<evidence type="ECO:0000313" key="3">
    <source>
        <dbReference type="Proteomes" id="UP000095200"/>
    </source>
</evidence>
<organism evidence="2 3">
    <name type="scientific">Desulfoplanes formicivorans</name>
    <dbReference type="NCBI Taxonomy" id="1592317"/>
    <lineage>
        <taxon>Bacteria</taxon>
        <taxon>Pseudomonadati</taxon>
        <taxon>Thermodesulfobacteriota</taxon>
        <taxon>Desulfovibrionia</taxon>
        <taxon>Desulfovibrionales</taxon>
        <taxon>Desulfoplanaceae</taxon>
        <taxon>Desulfoplanes</taxon>
    </lineage>
</organism>
<keyword evidence="2" id="KW-0808">Transferase</keyword>
<evidence type="ECO:0000313" key="2">
    <source>
        <dbReference type="EMBL" id="GAU09124.1"/>
    </source>
</evidence>
<protein>
    <submittedName>
        <fullName evidence="2">Glycosyl transferase</fullName>
    </submittedName>
</protein>
<dbReference type="PANTHER" id="PTHR22916">
    <property type="entry name" value="GLYCOSYLTRANSFERASE"/>
    <property type="match status" value="1"/>
</dbReference>
<name>A0A194AK79_9BACT</name>
<sequence length="253" mass="28956">MKISVITVSYNSQCVIVRCICSVLAQNKPFEYIVIDGNSTDKTPCIVKKYQNHIDTFISEEDDGIYDAMNKGIHEAQGEIIGFINSDDFYHDSRVFQNVYAAFQETGCDSCYGDLIYVDTRYRPVRHWKSGAFRRNKLYWGWMPPHPTFFVKKSIFDRYGGFDASFGTAADYELMVRFLVRHRISCTYIPKVLVCMQTGGASNVSLKARLAANQSDMAAWEKNGLHSCTYTTFCKPMRKLYQFSTLLRSSSNV</sequence>
<reference evidence="3" key="1">
    <citation type="submission" date="2016-06" db="EMBL/GenBank/DDBJ databases">
        <title>Draft genome sequence of Desulfoplanes formicivorans strain Pf12B.</title>
        <authorList>
            <person name="Watanabe M."/>
            <person name="Kojima H."/>
            <person name="Fukui M."/>
        </authorList>
    </citation>
    <scope>NUCLEOTIDE SEQUENCE [LARGE SCALE GENOMIC DNA]</scope>
    <source>
        <strain evidence="3">Pf12B</strain>
    </source>
</reference>
<dbReference type="STRING" id="1592317.DPF_1844"/>
<dbReference type="SUPFAM" id="SSF53448">
    <property type="entry name" value="Nucleotide-diphospho-sugar transferases"/>
    <property type="match status" value="1"/>
</dbReference>
<dbReference type="Pfam" id="PF00535">
    <property type="entry name" value="Glycos_transf_2"/>
    <property type="match status" value="1"/>
</dbReference>
<dbReference type="OrthoDB" id="433681at2"/>
<feature type="domain" description="Glycosyltransferase 2-like" evidence="1">
    <location>
        <begin position="4"/>
        <end position="150"/>
    </location>
</feature>
<keyword evidence="3" id="KW-1185">Reference proteome</keyword>
<dbReference type="GO" id="GO:0016758">
    <property type="term" value="F:hexosyltransferase activity"/>
    <property type="evidence" value="ECO:0007669"/>
    <property type="project" value="UniProtKB-ARBA"/>
</dbReference>
<dbReference type="Gene3D" id="3.90.550.10">
    <property type="entry name" value="Spore Coat Polysaccharide Biosynthesis Protein SpsA, Chain A"/>
    <property type="match status" value="1"/>
</dbReference>
<dbReference type="CDD" id="cd06433">
    <property type="entry name" value="GT_2_WfgS_like"/>
    <property type="match status" value="1"/>
</dbReference>
<dbReference type="InterPro" id="IPR029044">
    <property type="entry name" value="Nucleotide-diphossugar_trans"/>
</dbReference>
<accession>A0A194AK79</accession>
<comment type="caution">
    <text evidence="2">The sequence shown here is derived from an EMBL/GenBank/DDBJ whole genome shotgun (WGS) entry which is preliminary data.</text>
</comment>
<dbReference type="RefSeq" id="WP_083254608.1">
    <property type="nucleotide sequence ID" value="NZ_BDFE01000017.1"/>
</dbReference>
<dbReference type="InterPro" id="IPR001173">
    <property type="entry name" value="Glyco_trans_2-like"/>
</dbReference>